<proteinExistence type="predicted"/>
<dbReference type="PROSITE" id="PS51257">
    <property type="entry name" value="PROKAR_LIPOPROTEIN"/>
    <property type="match status" value="1"/>
</dbReference>
<reference evidence="3 4" key="1">
    <citation type="journal article" date="2018" name="Nat. Genet.">
        <title>The Rosa genome provides new insights in the design of modern roses.</title>
        <authorList>
            <person name="Bendahmane M."/>
        </authorList>
    </citation>
    <scope>NUCLEOTIDE SEQUENCE [LARGE SCALE GENOMIC DNA]</scope>
    <source>
        <strain evidence="4">cv. Old Blush</strain>
    </source>
</reference>
<dbReference type="Gene3D" id="3.40.50.300">
    <property type="entry name" value="P-loop containing nucleotide triphosphate hydrolases"/>
    <property type="match status" value="1"/>
</dbReference>
<evidence type="ECO:0000256" key="1">
    <source>
        <dbReference type="SAM" id="Phobius"/>
    </source>
</evidence>
<comment type="caution">
    <text evidence="3">The sequence shown here is derived from an EMBL/GenBank/DDBJ whole genome shotgun (WGS) entry which is preliminary data.</text>
</comment>
<accession>A0A2P6RK99</accession>
<dbReference type="GO" id="GO:0016887">
    <property type="term" value="F:ATP hydrolysis activity"/>
    <property type="evidence" value="ECO:0007669"/>
    <property type="project" value="InterPro"/>
</dbReference>
<dbReference type="Gramene" id="PRQ46866">
    <property type="protein sequence ID" value="PRQ46866"/>
    <property type="gene ID" value="RchiOBHm_Chr2g0093611"/>
</dbReference>
<sequence>MKSLAPSAFSTNIGTLGTACAPTRTEITVSLKQFICYISAGIFILVGSLFCSIMIATLLMKVAGADQEHRPSDMKSNTTFKDVKRVDEAKAELEEIVHYLRNPEVFLVGPPGTGKTMLARAVATEADVTFLRM</sequence>
<dbReference type="PANTHER" id="PTHR23076">
    <property type="entry name" value="METALLOPROTEASE M41 FTSH"/>
    <property type="match status" value="1"/>
</dbReference>
<organism evidence="3 4">
    <name type="scientific">Rosa chinensis</name>
    <name type="common">China rose</name>
    <dbReference type="NCBI Taxonomy" id="74649"/>
    <lineage>
        <taxon>Eukaryota</taxon>
        <taxon>Viridiplantae</taxon>
        <taxon>Streptophyta</taxon>
        <taxon>Embryophyta</taxon>
        <taxon>Tracheophyta</taxon>
        <taxon>Spermatophyta</taxon>
        <taxon>Magnoliopsida</taxon>
        <taxon>eudicotyledons</taxon>
        <taxon>Gunneridae</taxon>
        <taxon>Pentapetalae</taxon>
        <taxon>rosids</taxon>
        <taxon>fabids</taxon>
        <taxon>Rosales</taxon>
        <taxon>Rosaceae</taxon>
        <taxon>Rosoideae</taxon>
        <taxon>Rosoideae incertae sedis</taxon>
        <taxon>Rosa</taxon>
    </lineage>
</organism>
<gene>
    <name evidence="3" type="ORF">RchiOBHm_Chr2g0093611</name>
</gene>
<dbReference type="Proteomes" id="UP000238479">
    <property type="component" value="Chromosome 2"/>
</dbReference>
<dbReference type="AlphaFoldDB" id="A0A2P6RK99"/>
<dbReference type="GO" id="GO:0045037">
    <property type="term" value="P:protein import into chloroplast stroma"/>
    <property type="evidence" value="ECO:0007669"/>
    <property type="project" value="TreeGrafter"/>
</dbReference>
<keyword evidence="1" id="KW-1133">Transmembrane helix</keyword>
<dbReference type="PANTHER" id="PTHR23076:SF37">
    <property type="entry name" value="ATP-DEPENDENT ZINC METALLOPROTEASE FTSH 4, MITOCHONDRIAL"/>
    <property type="match status" value="1"/>
</dbReference>
<feature type="domain" description="ATPase AAA-type core" evidence="2">
    <location>
        <begin position="105"/>
        <end position="133"/>
    </location>
</feature>
<evidence type="ECO:0000259" key="2">
    <source>
        <dbReference type="Pfam" id="PF00004"/>
    </source>
</evidence>
<dbReference type="Pfam" id="PF00004">
    <property type="entry name" value="AAA"/>
    <property type="match status" value="1"/>
</dbReference>
<name>A0A2P6RK99_ROSCH</name>
<dbReference type="GO" id="GO:0006508">
    <property type="term" value="P:proteolysis"/>
    <property type="evidence" value="ECO:0007669"/>
    <property type="project" value="TreeGrafter"/>
</dbReference>
<keyword evidence="4" id="KW-1185">Reference proteome</keyword>
<evidence type="ECO:0000313" key="3">
    <source>
        <dbReference type="EMBL" id="PRQ46866.1"/>
    </source>
</evidence>
<keyword evidence="1" id="KW-0472">Membrane</keyword>
<keyword evidence="1" id="KW-0812">Transmembrane</keyword>
<dbReference type="InterPro" id="IPR003959">
    <property type="entry name" value="ATPase_AAA_core"/>
</dbReference>
<dbReference type="GO" id="GO:0005524">
    <property type="term" value="F:ATP binding"/>
    <property type="evidence" value="ECO:0007669"/>
    <property type="project" value="InterPro"/>
</dbReference>
<feature type="transmembrane region" description="Helical" evidence="1">
    <location>
        <begin position="34"/>
        <end position="60"/>
    </location>
</feature>
<dbReference type="SUPFAM" id="SSF52540">
    <property type="entry name" value="P-loop containing nucleoside triphosphate hydrolases"/>
    <property type="match status" value="1"/>
</dbReference>
<dbReference type="STRING" id="74649.A0A2P6RK99"/>
<dbReference type="GO" id="GO:0004176">
    <property type="term" value="F:ATP-dependent peptidase activity"/>
    <property type="evidence" value="ECO:0007669"/>
    <property type="project" value="TreeGrafter"/>
</dbReference>
<keyword evidence="3" id="KW-0378">Hydrolase</keyword>
<evidence type="ECO:0000313" key="4">
    <source>
        <dbReference type="Proteomes" id="UP000238479"/>
    </source>
</evidence>
<dbReference type="GO" id="GO:0009507">
    <property type="term" value="C:chloroplast"/>
    <property type="evidence" value="ECO:0007669"/>
    <property type="project" value="TreeGrafter"/>
</dbReference>
<dbReference type="InterPro" id="IPR027417">
    <property type="entry name" value="P-loop_NTPase"/>
</dbReference>
<dbReference type="EMBL" id="PDCK01000040">
    <property type="protein sequence ID" value="PRQ46866.1"/>
    <property type="molecule type" value="Genomic_DNA"/>
</dbReference>
<protein>
    <submittedName>
        <fullName evidence="3">Putative ATPase, AAA-type, core, P-loop containing nucleoside triphosphate hydrolase</fullName>
    </submittedName>
</protein>